<protein>
    <submittedName>
        <fullName evidence="2">Uncharacterized protein</fullName>
    </submittedName>
</protein>
<gene>
    <name evidence="2" type="ORF">G3574_11810</name>
</gene>
<reference evidence="2 3" key="1">
    <citation type="submission" date="2020-02" db="EMBL/GenBank/DDBJ databases">
        <authorList>
            <person name="Kim M.K."/>
        </authorList>
    </citation>
    <scope>NUCLEOTIDE SEQUENCE [LARGE SCALE GENOMIC DNA]</scope>
    <source>
        <strain evidence="2 3">17J57-3</strain>
    </source>
</reference>
<accession>A0A6B3SSG6</accession>
<feature type="region of interest" description="Disordered" evidence="1">
    <location>
        <begin position="10"/>
        <end position="30"/>
    </location>
</feature>
<organism evidence="2 3">
    <name type="scientific">Noviherbaspirillum galbum</name>
    <dbReference type="NCBI Taxonomy" id="2709383"/>
    <lineage>
        <taxon>Bacteria</taxon>
        <taxon>Pseudomonadati</taxon>
        <taxon>Pseudomonadota</taxon>
        <taxon>Betaproteobacteria</taxon>
        <taxon>Burkholderiales</taxon>
        <taxon>Oxalobacteraceae</taxon>
        <taxon>Noviherbaspirillum</taxon>
    </lineage>
</organism>
<comment type="caution">
    <text evidence="2">The sequence shown here is derived from an EMBL/GenBank/DDBJ whole genome shotgun (WGS) entry which is preliminary data.</text>
</comment>
<sequence length="348" mass="37851">MLQAWAQEIADPRATGGEPENATADGNNVSFPVETLTGMPVDVPPASPGPASGAIWKSRNLDLSVTADLKANARPLLDTPAPSMGMRARYLSPLGVPGTLSGFVGSGVDPAFGPPASGMRAIAGVDSAELRRSPSATRAGEAASVLSVGYAWRNLTLEGSTFTSQETEDRRLADNKQFRLDSSSTRLSYQPVPEWTFQLSRGNLGGQDPLDPYLEIRRTTLSATYRKELQGAQWQTTFAWGRSVRPQGEPTTGYMAESTLHFAGKNAFFGRLEQARSDELMRQNDAMRRELFTTKKLTVGYYHELPPQGTMKVDVGAFASRYVIPSYATSSYGSAPMSFMVFLRARYQ</sequence>
<dbReference type="EMBL" id="JAAIVB010000037">
    <property type="protein sequence ID" value="NEX61766.1"/>
    <property type="molecule type" value="Genomic_DNA"/>
</dbReference>
<keyword evidence="3" id="KW-1185">Reference proteome</keyword>
<dbReference type="RefSeq" id="WP_163963278.1">
    <property type="nucleotide sequence ID" value="NZ_JAAIVB010000037.1"/>
</dbReference>
<proteinExistence type="predicted"/>
<dbReference type="Proteomes" id="UP000482155">
    <property type="component" value="Unassembled WGS sequence"/>
</dbReference>
<name>A0A6B3SSG6_9BURK</name>
<evidence type="ECO:0000313" key="3">
    <source>
        <dbReference type="Proteomes" id="UP000482155"/>
    </source>
</evidence>
<dbReference type="AlphaFoldDB" id="A0A6B3SSG6"/>
<evidence type="ECO:0000313" key="2">
    <source>
        <dbReference type="EMBL" id="NEX61766.1"/>
    </source>
</evidence>
<evidence type="ECO:0000256" key="1">
    <source>
        <dbReference type="SAM" id="MobiDB-lite"/>
    </source>
</evidence>